<keyword evidence="1 4" id="KW-0489">Methyltransferase</keyword>
<dbReference type="CDD" id="cd02440">
    <property type="entry name" value="AdoMet_MTases"/>
    <property type="match status" value="1"/>
</dbReference>
<dbReference type="AlphaFoldDB" id="A0A941DZY2"/>
<dbReference type="PANTHER" id="PTHR43861:SF1">
    <property type="entry name" value="TRANS-ACONITATE 2-METHYLTRANSFERASE"/>
    <property type="match status" value="1"/>
</dbReference>
<evidence type="ECO:0000313" key="5">
    <source>
        <dbReference type="Proteomes" id="UP000678545"/>
    </source>
</evidence>
<evidence type="ECO:0000259" key="3">
    <source>
        <dbReference type="Pfam" id="PF13649"/>
    </source>
</evidence>
<dbReference type="SUPFAM" id="SSF53335">
    <property type="entry name" value="S-adenosyl-L-methionine-dependent methyltransferases"/>
    <property type="match status" value="1"/>
</dbReference>
<reference evidence="4" key="1">
    <citation type="submission" date="2021-04" db="EMBL/GenBank/DDBJ databases">
        <title>novel species isolated from subtropical streams in China.</title>
        <authorList>
            <person name="Lu H."/>
        </authorList>
    </citation>
    <scope>NUCLEOTIDE SEQUENCE</scope>
    <source>
        <strain evidence="4">FT137W</strain>
    </source>
</reference>
<name>A0A941DZY2_9BURK</name>
<protein>
    <submittedName>
        <fullName evidence="4">Class I SAM-dependent methyltransferase</fullName>
    </submittedName>
</protein>
<dbReference type="Gene3D" id="3.40.50.150">
    <property type="entry name" value="Vaccinia Virus protein VP39"/>
    <property type="match status" value="1"/>
</dbReference>
<keyword evidence="2" id="KW-0808">Transferase</keyword>
<dbReference type="InterPro" id="IPR029063">
    <property type="entry name" value="SAM-dependent_MTases_sf"/>
</dbReference>
<dbReference type="Proteomes" id="UP000678545">
    <property type="component" value="Unassembled WGS sequence"/>
</dbReference>
<evidence type="ECO:0000313" key="4">
    <source>
        <dbReference type="EMBL" id="MBR7799835.1"/>
    </source>
</evidence>
<organism evidence="4 5">
    <name type="scientific">Undibacterium fentianense</name>
    <dbReference type="NCBI Taxonomy" id="2828728"/>
    <lineage>
        <taxon>Bacteria</taxon>
        <taxon>Pseudomonadati</taxon>
        <taxon>Pseudomonadota</taxon>
        <taxon>Betaproteobacteria</taxon>
        <taxon>Burkholderiales</taxon>
        <taxon>Oxalobacteraceae</taxon>
        <taxon>Undibacterium</taxon>
    </lineage>
</organism>
<gene>
    <name evidence="4" type="ORF">KDM90_07490</name>
</gene>
<accession>A0A941DZY2</accession>
<keyword evidence="5" id="KW-1185">Reference proteome</keyword>
<sequence length="198" mass="21526">MLTDSYSDSATAYENHALEFLGARDRSTIGTAVLQAWCAGLSPNAEVLELACGAGFPVTRILQAAGLRVWAVDSSPTLLAHFQQRFPSIPIACARVQECTFFSKQFDAVLAIGLLFLLDEADQLALIQRLATHVKLGGRLLFTAPIQACQWRDASTGLVSHSLGQDAYVACLKAHGFAIIGHYVDEGENHYYEAQRVI</sequence>
<evidence type="ECO:0000256" key="2">
    <source>
        <dbReference type="ARBA" id="ARBA00022679"/>
    </source>
</evidence>
<dbReference type="Pfam" id="PF13649">
    <property type="entry name" value="Methyltransf_25"/>
    <property type="match status" value="1"/>
</dbReference>
<dbReference type="RefSeq" id="WP_212674949.1">
    <property type="nucleotide sequence ID" value="NZ_JAGSPJ010000002.1"/>
</dbReference>
<evidence type="ECO:0000256" key="1">
    <source>
        <dbReference type="ARBA" id="ARBA00022603"/>
    </source>
</evidence>
<dbReference type="InterPro" id="IPR041698">
    <property type="entry name" value="Methyltransf_25"/>
</dbReference>
<comment type="caution">
    <text evidence="4">The sequence shown here is derived from an EMBL/GenBank/DDBJ whole genome shotgun (WGS) entry which is preliminary data.</text>
</comment>
<proteinExistence type="predicted"/>
<dbReference type="GO" id="GO:0032259">
    <property type="term" value="P:methylation"/>
    <property type="evidence" value="ECO:0007669"/>
    <property type="project" value="UniProtKB-KW"/>
</dbReference>
<feature type="domain" description="Methyltransferase" evidence="3">
    <location>
        <begin position="47"/>
        <end position="138"/>
    </location>
</feature>
<dbReference type="PANTHER" id="PTHR43861">
    <property type="entry name" value="TRANS-ACONITATE 2-METHYLTRANSFERASE-RELATED"/>
    <property type="match status" value="1"/>
</dbReference>
<dbReference type="GO" id="GO:0008168">
    <property type="term" value="F:methyltransferase activity"/>
    <property type="evidence" value="ECO:0007669"/>
    <property type="project" value="UniProtKB-KW"/>
</dbReference>
<dbReference type="EMBL" id="JAGSPJ010000002">
    <property type="protein sequence ID" value="MBR7799835.1"/>
    <property type="molecule type" value="Genomic_DNA"/>
</dbReference>